<dbReference type="PANTHER" id="PTHR30042">
    <property type="entry name" value="POTASSIUM-TRANSPORTING ATPASE C CHAIN"/>
    <property type="match status" value="1"/>
</dbReference>
<gene>
    <name evidence="11" type="primary">kdpC</name>
    <name evidence="13" type="ORF">FK85_23060</name>
</gene>
<evidence type="ECO:0000256" key="6">
    <source>
        <dbReference type="ARBA" id="ARBA00022840"/>
    </source>
</evidence>
<protein>
    <recommendedName>
        <fullName evidence="11">Potassium-transporting ATPase KdpC subunit</fullName>
    </recommendedName>
    <alternativeName>
        <fullName evidence="11">ATP phosphohydrolase [potassium-transporting] C chain</fullName>
    </alternativeName>
    <alternativeName>
        <fullName evidence="11">Potassium-binding and translocating subunit C</fullName>
    </alternativeName>
    <alternativeName>
        <fullName evidence="11">Potassium-translocating ATPase C chain</fullName>
    </alternativeName>
</protein>
<dbReference type="Proteomes" id="UP000053331">
    <property type="component" value="Unassembled WGS sequence"/>
</dbReference>
<evidence type="ECO:0000313" key="14">
    <source>
        <dbReference type="Proteomes" id="UP000053331"/>
    </source>
</evidence>
<dbReference type="Pfam" id="PF02669">
    <property type="entry name" value="KdpC"/>
    <property type="match status" value="1"/>
</dbReference>
<feature type="compositionally biased region" description="Polar residues" evidence="12">
    <location>
        <begin position="196"/>
        <end position="206"/>
    </location>
</feature>
<comment type="caution">
    <text evidence="13">The sequence shown here is derived from an EMBL/GenBank/DDBJ whole genome shotgun (WGS) entry which is preliminary data.</text>
</comment>
<accession>A0A0F8AYW4</accession>
<keyword evidence="8 11" id="KW-1133">Transmembrane helix</keyword>
<dbReference type="OrthoDB" id="8035at2157"/>
<keyword evidence="7 11" id="KW-0630">Potassium</keyword>
<feature type="compositionally biased region" description="Basic and acidic residues" evidence="12">
    <location>
        <begin position="207"/>
        <end position="217"/>
    </location>
</feature>
<feature type="region of interest" description="Disordered" evidence="12">
    <location>
        <begin position="196"/>
        <end position="217"/>
    </location>
</feature>
<keyword evidence="14" id="KW-1185">Reference proteome</keyword>
<dbReference type="HAMAP" id="MF_00276">
    <property type="entry name" value="KdpC"/>
    <property type="match status" value="1"/>
</dbReference>
<evidence type="ECO:0000256" key="4">
    <source>
        <dbReference type="ARBA" id="ARBA00022692"/>
    </source>
</evidence>
<keyword evidence="4 11" id="KW-0812">Transmembrane</keyword>
<evidence type="ECO:0000256" key="8">
    <source>
        <dbReference type="ARBA" id="ARBA00022989"/>
    </source>
</evidence>
<organism evidence="13 14">
    <name type="scientific">Halorubrum saccharovorum</name>
    <dbReference type="NCBI Taxonomy" id="2248"/>
    <lineage>
        <taxon>Archaea</taxon>
        <taxon>Methanobacteriati</taxon>
        <taxon>Methanobacteriota</taxon>
        <taxon>Stenosarchaea group</taxon>
        <taxon>Halobacteria</taxon>
        <taxon>Halobacteriales</taxon>
        <taxon>Haloferacaceae</taxon>
        <taxon>Halorubrum</taxon>
    </lineage>
</organism>
<keyword evidence="9 11" id="KW-0406">Ion transport</keyword>
<evidence type="ECO:0000256" key="12">
    <source>
        <dbReference type="SAM" id="MobiDB-lite"/>
    </source>
</evidence>
<comment type="subcellular location">
    <subcellularLocation>
        <location evidence="11">Cell membrane</location>
        <topology evidence="11">Single-pass membrane protein</topology>
    </subcellularLocation>
</comment>
<dbReference type="GO" id="GO:0005524">
    <property type="term" value="F:ATP binding"/>
    <property type="evidence" value="ECO:0007669"/>
    <property type="project" value="UniProtKB-UniRule"/>
</dbReference>
<keyword evidence="6 11" id="KW-0067">ATP-binding</keyword>
<sequence length="217" mass="23803">MDSQDFTVPLRLLGVSLLVFGLLYQGSLMAVGDVLFPNNSAGSPIQMEGQEAPVGSEMIGQDFRPGQPEDAQYFWSRPSANDYDAMTSASTNWGPTNPLLEERVRADLQNISQYETPDDSVPVNLVSESGSSYDAHISPAAAAYQVPRVANQTGISEERLEEMIDASTRGPWLGVWGHERVNVLELNIMVRGELQEQQSLSDQNSNIDDRSTTEGDH</sequence>
<dbReference type="PANTHER" id="PTHR30042:SF2">
    <property type="entry name" value="POTASSIUM-TRANSPORTING ATPASE KDPC SUBUNIT"/>
    <property type="match status" value="1"/>
</dbReference>
<reference evidence="13 14" key="1">
    <citation type="journal article" date="2015" name="Genome Announc.">
        <title>Draft genome sequence of a Halorubrum H3 strain isolated from the burlinskoye salt lake (Altai Krai, Russia).</title>
        <authorList>
            <person name="Rozanov A.S."/>
            <person name="Bryanskaya A.V."/>
            <person name="Malup T.K."/>
            <person name="Kotenko A.V."/>
            <person name="Peltek S.E."/>
        </authorList>
    </citation>
    <scope>NUCLEOTIDE SEQUENCE [LARGE SCALE GENOMIC DNA]</scope>
    <source>
        <strain evidence="13 14">H3</strain>
    </source>
</reference>
<dbReference type="EMBL" id="JNFH02000001">
    <property type="protein sequence ID" value="KKF40145.1"/>
    <property type="molecule type" value="Genomic_DNA"/>
</dbReference>
<evidence type="ECO:0000256" key="7">
    <source>
        <dbReference type="ARBA" id="ARBA00022958"/>
    </source>
</evidence>
<dbReference type="AlphaFoldDB" id="A0A0F8AYW4"/>
<name>A0A0F8AYW4_9EURY</name>
<dbReference type="GO" id="GO:0005886">
    <property type="term" value="C:plasma membrane"/>
    <property type="evidence" value="ECO:0007669"/>
    <property type="project" value="UniProtKB-SubCell"/>
</dbReference>
<keyword evidence="2 11" id="KW-1003">Cell membrane</keyword>
<evidence type="ECO:0000256" key="3">
    <source>
        <dbReference type="ARBA" id="ARBA00022538"/>
    </source>
</evidence>
<keyword evidence="10 11" id="KW-0472">Membrane</keyword>
<comment type="subunit">
    <text evidence="11">The system is composed of three essential subunits: KdpA, KdpB and KdpC.</text>
</comment>
<dbReference type="PIRSF" id="PIRSF001296">
    <property type="entry name" value="K_ATPase_KdpC"/>
    <property type="match status" value="1"/>
</dbReference>
<dbReference type="RefSeq" id="WP_050022850.1">
    <property type="nucleotide sequence ID" value="NZ_JNFH02000001.1"/>
</dbReference>
<evidence type="ECO:0000256" key="11">
    <source>
        <dbReference type="HAMAP-Rule" id="MF_00276"/>
    </source>
</evidence>
<comment type="function">
    <text evidence="11">Part of the high-affinity ATP-driven potassium transport (or Kdp) system, which catalyzes the hydrolysis of ATP coupled with the electrogenic transport of potassium into the cytoplasm. This subunit acts as a catalytic chaperone that increases the ATP-binding affinity of the ATP-hydrolyzing subunit KdpB by the formation of a transient KdpB/KdpC/ATP ternary complex.</text>
</comment>
<dbReference type="GO" id="GO:0008556">
    <property type="term" value="F:P-type potassium transmembrane transporter activity"/>
    <property type="evidence" value="ECO:0007669"/>
    <property type="project" value="InterPro"/>
</dbReference>
<keyword evidence="3 11" id="KW-0633">Potassium transport</keyword>
<evidence type="ECO:0000256" key="10">
    <source>
        <dbReference type="ARBA" id="ARBA00023136"/>
    </source>
</evidence>
<evidence type="ECO:0000256" key="9">
    <source>
        <dbReference type="ARBA" id="ARBA00023065"/>
    </source>
</evidence>
<evidence type="ECO:0000313" key="13">
    <source>
        <dbReference type="EMBL" id="KKF40145.1"/>
    </source>
</evidence>
<evidence type="ECO:0000256" key="5">
    <source>
        <dbReference type="ARBA" id="ARBA00022741"/>
    </source>
</evidence>
<proteinExistence type="inferred from homology"/>
<evidence type="ECO:0000256" key="2">
    <source>
        <dbReference type="ARBA" id="ARBA00022475"/>
    </source>
</evidence>
<keyword evidence="5 11" id="KW-0547">Nucleotide-binding</keyword>
<comment type="similarity">
    <text evidence="11">Belongs to the KdpC family.</text>
</comment>
<dbReference type="InterPro" id="IPR003820">
    <property type="entry name" value="KdpC"/>
</dbReference>
<keyword evidence="1 11" id="KW-0813">Transport</keyword>
<evidence type="ECO:0000256" key="1">
    <source>
        <dbReference type="ARBA" id="ARBA00022448"/>
    </source>
</evidence>